<dbReference type="AlphaFoldDB" id="A0A841BM06"/>
<keyword evidence="5" id="KW-1185">Reference proteome</keyword>
<keyword evidence="2" id="KW-0012">Acyltransferase</keyword>
<evidence type="ECO:0000259" key="3">
    <source>
        <dbReference type="PROSITE" id="PS51186"/>
    </source>
</evidence>
<dbReference type="InterPro" id="IPR000182">
    <property type="entry name" value="GNAT_dom"/>
</dbReference>
<dbReference type="EMBL" id="JACHMN010000002">
    <property type="protein sequence ID" value="MBB5869314.1"/>
    <property type="molecule type" value="Genomic_DNA"/>
</dbReference>
<evidence type="ECO:0000313" key="4">
    <source>
        <dbReference type="EMBL" id="MBB5869314.1"/>
    </source>
</evidence>
<name>A0A841BM06_9ACTN</name>
<reference evidence="4 5" key="1">
    <citation type="submission" date="2020-08" db="EMBL/GenBank/DDBJ databases">
        <title>Sequencing the genomes of 1000 actinobacteria strains.</title>
        <authorList>
            <person name="Klenk H.-P."/>
        </authorList>
    </citation>
    <scope>NUCLEOTIDE SEQUENCE [LARGE SCALE GENOMIC DNA]</scope>
    <source>
        <strain evidence="4 5">DSM 45362</strain>
    </source>
</reference>
<dbReference type="InterPro" id="IPR050832">
    <property type="entry name" value="Bact_Acetyltransf"/>
</dbReference>
<sequence>MMVRRAGMDDLAGLAALRRRWLEEDGLPPGTDPGFEQRFTDWLTAFWDTRVFFVASVGDELIGMMNLALFDRMPAPGRPSARWGYLGNAFVPAEHRAAGVGRAILDELLAHARAEGLVRVVLAPSERSVEFYRRAGFGPADMLMAQVLR</sequence>
<evidence type="ECO:0000256" key="1">
    <source>
        <dbReference type="ARBA" id="ARBA00022679"/>
    </source>
</evidence>
<dbReference type="SUPFAM" id="SSF55729">
    <property type="entry name" value="Acyl-CoA N-acyltransferases (Nat)"/>
    <property type="match status" value="1"/>
</dbReference>
<comment type="caution">
    <text evidence="4">The sequence shown here is derived from an EMBL/GenBank/DDBJ whole genome shotgun (WGS) entry which is preliminary data.</text>
</comment>
<proteinExistence type="predicted"/>
<dbReference type="Gene3D" id="3.40.630.30">
    <property type="match status" value="1"/>
</dbReference>
<dbReference type="Proteomes" id="UP000587527">
    <property type="component" value="Unassembled WGS sequence"/>
</dbReference>
<dbReference type="PANTHER" id="PTHR43877">
    <property type="entry name" value="AMINOALKYLPHOSPHONATE N-ACETYLTRANSFERASE-RELATED-RELATED"/>
    <property type="match status" value="1"/>
</dbReference>
<dbReference type="PANTHER" id="PTHR43877:SF2">
    <property type="entry name" value="AMINOALKYLPHOSPHONATE N-ACETYLTRANSFERASE-RELATED"/>
    <property type="match status" value="1"/>
</dbReference>
<protein>
    <submittedName>
        <fullName evidence="4">GNAT superfamily N-acetyltransferase</fullName>
    </submittedName>
</protein>
<dbReference type="GO" id="GO:0016747">
    <property type="term" value="F:acyltransferase activity, transferring groups other than amino-acyl groups"/>
    <property type="evidence" value="ECO:0007669"/>
    <property type="project" value="InterPro"/>
</dbReference>
<keyword evidence="1 4" id="KW-0808">Transferase</keyword>
<dbReference type="Pfam" id="PF00583">
    <property type="entry name" value="Acetyltransf_1"/>
    <property type="match status" value="1"/>
</dbReference>
<dbReference type="CDD" id="cd04301">
    <property type="entry name" value="NAT_SF"/>
    <property type="match status" value="1"/>
</dbReference>
<dbReference type="InterPro" id="IPR016181">
    <property type="entry name" value="Acyl_CoA_acyltransferase"/>
</dbReference>
<accession>A0A841BM06</accession>
<feature type="domain" description="N-acetyltransferase" evidence="3">
    <location>
        <begin position="1"/>
        <end position="149"/>
    </location>
</feature>
<gene>
    <name evidence="4" type="ORF">F4553_002693</name>
</gene>
<organism evidence="4 5">
    <name type="scientific">Allocatelliglobosispora scoriae</name>
    <dbReference type="NCBI Taxonomy" id="643052"/>
    <lineage>
        <taxon>Bacteria</taxon>
        <taxon>Bacillati</taxon>
        <taxon>Actinomycetota</taxon>
        <taxon>Actinomycetes</taxon>
        <taxon>Micromonosporales</taxon>
        <taxon>Micromonosporaceae</taxon>
        <taxon>Allocatelliglobosispora</taxon>
    </lineage>
</organism>
<evidence type="ECO:0000313" key="5">
    <source>
        <dbReference type="Proteomes" id="UP000587527"/>
    </source>
</evidence>
<dbReference type="PROSITE" id="PS51186">
    <property type="entry name" value="GNAT"/>
    <property type="match status" value="1"/>
</dbReference>
<evidence type="ECO:0000256" key="2">
    <source>
        <dbReference type="ARBA" id="ARBA00023315"/>
    </source>
</evidence>